<evidence type="ECO:0000256" key="2">
    <source>
        <dbReference type="ARBA" id="ARBA00023136"/>
    </source>
</evidence>
<dbReference type="Gene3D" id="2.40.128.200">
    <property type="match status" value="1"/>
</dbReference>
<keyword evidence="1 5" id="KW-0732">Signal</keyword>
<accession>A0A944GTE5</accession>
<feature type="signal peptide" evidence="5">
    <location>
        <begin position="1"/>
        <end position="21"/>
    </location>
</feature>
<gene>
    <name evidence="7" type="ORF">DYI23_09445</name>
</gene>
<dbReference type="InterPro" id="IPR018660">
    <property type="entry name" value="MliC"/>
</dbReference>
<comment type="caution">
    <text evidence="7">The sequence shown here is derived from an EMBL/GenBank/DDBJ whole genome shotgun (WGS) entry which is preliminary data.</text>
</comment>
<evidence type="ECO:0000256" key="4">
    <source>
        <dbReference type="ARBA" id="ARBA00023288"/>
    </source>
</evidence>
<keyword evidence="4" id="KW-0449">Lipoprotein</keyword>
<dbReference type="Pfam" id="PF09864">
    <property type="entry name" value="MliC"/>
    <property type="match status" value="1"/>
</dbReference>
<dbReference type="Gene3D" id="2.30.30.40">
    <property type="entry name" value="SH3 Domains"/>
    <property type="match status" value="1"/>
</dbReference>
<evidence type="ECO:0000256" key="1">
    <source>
        <dbReference type="ARBA" id="ARBA00022729"/>
    </source>
</evidence>
<dbReference type="Proteomes" id="UP000705379">
    <property type="component" value="Unassembled WGS sequence"/>
</dbReference>
<keyword evidence="2" id="KW-0472">Membrane</keyword>
<evidence type="ECO:0000313" key="7">
    <source>
        <dbReference type="EMBL" id="MBS8260440.1"/>
    </source>
</evidence>
<reference evidence="7" key="2">
    <citation type="journal article" date="2021" name="Microorganisms">
        <title>Bacterial Dimethylsulfoniopropionate Biosynthesis in the East China Sea.</title>
        <authorList>
            <person name="Liu J."/>
            <person name="Zhang Y."/>
            <person name="Liu J."/>
            <person name="Zhong H."/>
            <person name="Williams B.T."/>
            <person name="Zheng Y."/>
            <person name="Curson A.R.J."/>
            <person name="Sun C."/>
            <person name="Sun H."/>
            <person name="Song D."/>
            <person name="Wagner Mackenzie B."/>
            <person name="Bermejo Martinez A."/>
            <person name="Todd J.D."/>
            <person name="Zhang X.H."/>
        </authorList>
    </citation>
    <scope>NUCLEOTIDE SEQUENCE</scope>
    <source>
        <strain evidence="7">AESS21</strain>
    </source>
</reference>
<reference evidence="7" key="1">
    <citation type="submission" date="2018-08" db="EMBL/GenBank/DDBJ databases">
        <authorList>
            <person name="Jin W."/>
            <person name="Wang H."/>
            <person name="Yang Y."/>
            <person name="Li M."/>
            <person name="Liu J."/>
        </authorList>
    </citation>
    <scope>NUCLEOTIDE SEQUENCE</scope>
    <source>
        <strain evidence="7">AESS21</strain>
    </source>
</reference>
<proteinExistence type="predicted"/>
<keyword evidence="3" id="KW-0564">Palmitate</keyword>
<dbReference type="EMBL" id="QTKU01000002">
    <property type="protein sequence ID" value="MBS8260440.1"/>
    <property type="molecule type" value="Genomic_DNA"/>
</dbReference>
<dbReference type="AlphaFoldDB" id="A0A944GTE5"/>
<evidence type="ECO:0000259" key="6">
    <source>
        <dbReference type="Pfam" id="PF09864"/>
    </source>
</evidence>
<organism evidence="7 8">
    <name type="scientific">Roseibium polysiphoniae</name>
    <dbReference type="NCBI Taxonomy" id="2571221"/>
    <lineage>
        <taxon>Bacteria</taxon>
        <taxon>Pseudomonadati</taxon>
        <taxon>Pseudomonadota</taxon>
        <taxon>Alphaproteobacteria</taxon>
        <taxon>Hyphomicrobiales</taxon>
        <taxon>Stappiaceae</taxon>
        <taxon>Roseibium</taxon>
    </lineage>
</organism>
<evidence type="ECO:0000256" key="3">
    <source>
        <dbReference type="ARBA" id="ARBA00023139"/>
    </source>
</evidence>
<evidence type="ECO:0000313" key="8">
    <source>
        <dbReference type="Proteomes" id="UP000705379"/>
    </source>
</evidence>
<dbReference type="SUPFAM" id="SSF141488">
    <property type="entry name" value="YdhA-like"/>
    <property type="match status" value="1"/>
</dbReference>
<feature type="chain" id="PRO_5036678081" description="C-type lysozyme inhibitor domain-containing protein" evidence="5">
    <location>
        <begin position="22"/>
        <end position="309"/>
    </location>
</feature>
<dbReference type="InterPro" id="IPR036328">
    <property type="entry name" value="MliC_sf"/>
</dbReference>
<name>A0A944GTE5_9HYPH</name>
<protein>
    <recommendedName>
        <fullName evidence="6">C-type lysozyme inhibitor domain-containing protein</fullName>
    </recommendedName>
</protein>
<evidence type="ECO:0000256" key="5">
    <source>
        <dbReference type="SAM" id="SignalP"/>
    </source>
</evidence>
<sequence length="309" mass="33248">MRGLPAFLFAALMVLPTSGQASPDVDFPQPGYSYGGKVRGGPGMNYRQIGSLREGDDILIVSGTGAMMNGYEWFQIRYRNGRTGYQWGGIMCSQNPYPTILRVCDGPRLQKEAPVRDNPPVISQPAASAGANGFTVGAVIHSGGSFTNTGNGQWQETDAQGRVNFHFQEKSRDEWSVYLFDASRNVAIQLDLHRGQVLYGVGAEPKRALYQITGSFAQADSAQTGGELPQPASETTVRYTCAEGLPLTVTFVTSGNGHAIFSIDGSPEERLEQVPSGSGSQYTNGRFTLFAKGNSATLQHPSGVDNCFE</sequence>
<feature type="domain" description="C-type lysozyme inhibitor" evidence="6">
    <location>
        <begin position="239"/>
        <end position="302"/>
    </location>
</feature>